<evidence type="ECO:0000259" key="4">
    <source>
        <dbReference type="Pfam" id="PF21773"/>
    </source>
</evidence>
<protein>
    <recommendedName>
        <fullName evidence="4">ODAD1 central coiled coil region domain-containing protein</fullName>
    </recommendedName>
</protein>
<keyword evidence="1 2" id="KW-0175">Coiled coil</keyword>
<sequence>MAKSNVRAQSDQLFNLQVQGDKYARLLMAQKHRLRQLDAHWKKVADELKELRLKRGEGDQRGGGANAVRARMADEQRELMKLENRLSSCRTRDSKMFAINADLRQRVDELRASRVLSQTIFEKNQKKLREIQKQMQENFRTSTQIMAERDRILAQAHSLTHTNMEEQEGFDSVYQSLASIIKRERENAESYRKQVLEQDPMDLTDDFVRGNMKLEDEVQLKNNLKRLDMNLLEDKQSIESINDRLQEFDTTFTSLQQQMEVGNYHDLVDAYTKKDEENFALFRYVQSINNEIEQLEDEKHALEKETQKLSNDMKDGNAHARKRMIDDLVEVRQKILKENSEYERLRAASVREFQPIARAVDRLYNALGCNDVMPPGVGAGGGNNGDASKRSRKQSDDQIAMMARINSMNDLLAAHGITEGNILQFLAIIEQRSSELIEQFSRRLQCKNPMESSRASLGANLHPSDPNRSISAARAILPGSSGNVSVGYSTTNSGLLENAGSQAAPATSSNNHISLTSIGNSAMPMDSLLTTSGANFSASIAEEDPMPNVSDDEESDRPMTKAELQKRAAKTVAGLQLNPKPQSVRMKAVATKKKK</sequence>
<feature type="coiled-coil region" evidence="2">
    <location>
        <begin position="285"/>
        <end position="348"/>
    </location>
</feature>
<evidence type="ECO:0000313" key="6">
    <source>
        <dbReference type="Proteomes" id="UP000019132"/>
    </source>
</evidence>
<dbReference type="VEuPathDB" id="FungiDB:PYU1_G008816"/>
<feature type="compositionally biased region" description="Basic and acidic residues" evidence="3">
    <location>
        <begin position="387"/>
        <end position="396"/>
    </location>
</feature>
<dbReference type="OMA" id="NALGCND"/>
<dbReference type="Proteomes" id="UP000019132">
    <property type="component" value="Unassembled WGS sequence"/>
</dbReference>
<evidence type="ECO:0000256" key="1">
    <source>
        <dbReference type="ARBA" id="ARBA00023054"/>
    </source>
</evidence>
<reference evidence="6" key="2">
    <citation type="submission" date="2010-04" db="EMBL/GenBank/DDBJ databases">
        <authorList>
            <person name="Buell R."/>
            <person name="Hamilton J."/>
            <person name="Hostetler J."/>
        </authorList>
    </citation>
    <scope>NUCLEOTIDE SEQUENCE [LARGE SCALE GENOMIC DNA]</scope>
    <source>
        <strain evidence="6">DAOM:BR144</strain>
    </source>
</reference>
<accession>K3WV37</accession>
<feature type="compositionally biased region" description="Acidic residues" evidence="3">
    <location>
        <begin position="541"/>
        <end position="555"/>
    </location>
</feature>
<dbReference type="HOGENOM" id="CLU_033507_0_0_1"/>
<dbReference type="eggNOG" id="ENOG502RC5G">
    <property type="taxonomic scope" value="Eukaryota"/>
</dbReference>
<dbReference type="PANTHER" id="PTHR21694:SF18">
    <property type="entry name" value="COILED-COIL DOMAIN-CONTAINING PROTEIN 63"/>
    <property type="match status" value="1"/>
</dbReference>
<organism evidence="5 6">
    <name type="scientific">Globisporangium ultimum (strain ATCC 200006 / CBS 805.95 / DAOM BR144)</name>
    <name type="common">Pythium ultimum</name>
    <dbReference type="NCBI Taxonomy" id="431595"/>
    <lineage>
        <taxon>Eukaryota</taxon>
        <taxon>Sar</taxon>
        <taxon>Stramenopiles</taxon>
        <taxon>Oomycota</taxon>
        <taxon>Peronosporomycetes</taxon>
        <taxon>Pythiales</taxon>
        <taxon>Pythiaceae</taxon>
        <taxon>Globisporangium</taxon>
    </lineage>
</organism>
<dbReference type="Pfam" id="PF21773">
    <property type="entry name" value="ODAD1_CC"/>
    <property type="match status" value="1"/>
</dbReference>
<dbReference type="EnsemblProtists" id="PYU1_T008834">
    <property type="protein sequence ID" value="PYU1_T008834"/>
    <property type="gene ID" value="PYU1_G008816"/>
</dbReference>
<proteinExistence type="predicted"/>
<feature type="domain" description="ODAD1 central coiled coil region" evidence="4">
    <location>
        <begin position="76"/>
        <end position="371"/>
    </location>
</feature>
<dbReference type="InParanoid" id="K3WV37"/>
<reference evidence="5" key="3">
    <citation type="submission" date="2015-02" db="UniProtKB">
        <authorList>
            <consortium name="EnsemblProtists"/>
        </authorList>
    </citation>
    <scope>IDENTIFICATION</scope>
    <source>
        <strain evidence="5">DAOM BR144</strain>
    </source>
</reference>
<dbReference type="InterPro" id="IPR049258">
    <property type="entry name" value="ODAD1_CC"/>
</dbReference>
<name>K3WV37_GLOUD</name>
<dbReference type="PANTHER" id="PTHR21694">
    <property type="entry name" value="COILED-COIL DOMAIN-CONTAINING PROTEIN 63"/>
    <property type="match status" value="1"/>
</dbReference>
<keyword evidence="6" id="KW-1185">Reference proteome</keyword>
<dbReference type="AlphaFoldDB" id="K3WV37"/>
<dbReference type="EMBL" id="GL376558">
    <property type="status" value="NOT_ANNOTATED_CDS"/>
    <property type="molecule type" value="Genomic_DNA"/>
</dbReference>
<evidence type="ECO:0000256" key="3">
    <source>
        <dbReference type="SAM" id="MobiDB-lite"/>
    </source>
</evidence>
<evidence type="ECO:0000256" key="2">
    <source>
        <dbReference type="SAM" id="Coils"/>
    </source>
</evidence>
<feature type="region of interest" description="Disordered" evidence="3">
    <location>
        <begin position="377"/>
        <end position="396"/>
    </location>
</feature>
<reference evidence="6" key="1">
    <citation type="journal article" date="2010" name="Genome Biol.">
        <title>Genome sequence of the necrotrophic plant pathogen Pythium ultimum reveals original pathogenicity mechanisms and effector repertoire.</title>
        <authorList>
            <person name="Levesque C.A."/>
            <person name="Brouwer H."/>
            <person name="Cano L."/>
            <person name="Hamilton J.P."/>
            <person name="Holt C."/>
            <person name="Huitema E."/>
            <person name="Raffaele S."/>
            <person name="Robideau G.P."/>
            <person name="Thines M."/>
            <person name="Win J."/>
            <person name="Zerillo M.M."/>
            <person name="Beakes G.W."/>
            <person name="Boore J.L."/>
            <person name="Busam D."/>
            <person name="Dumas B."/>
            <person name="Ferriera S."/>
            <person name="Fuerstenberg S.I."/>
            <person name="Gachon C.M."/>
            <person name="Gaulin E."/>
            <person name="Govers F."/>
            <person name="Grenville-Briggs L."/>
            <person name="Horner N."/>
            <person name="Hostetler J."/>
            <person name="Jiang R.H."/>
            <person name="Johnson J."/>
            <person name="Krajaejun T."/>
            <person name="Lin H."/>
            <person name="Meijer H.J."/>
            <person name="Moore B."/>
            <person name="Morris P."/>
            <person name="Phuntmart V."/>
            <person name="Puiu D."/>
            <person name="Shetty J."/>
            <person name="Stajich J.E."/>
            <person name="Tripathy S."/>
            <person name="Wawra S."/>
            <person name="van West P."/>
            <person name="Whitty B.R."/>
            <person name="Coutinho P.M."/>
            <person name="Henrissat B."/>
            <person name="Martin F."/>
            <person name="Thomas P.D."/>
            <person name="Tyler B.M."/>
            <person name="De Vries R.P."/>
            <person name="Kamoun S."/>
            <person name="Yandell M."/>
            <person name="Tisserat N."/>
            <person name="Buell C.R."/>
        </authorList>
    </citation>
    <scope>NUCLEOTIDE SEQUENCE</scope>
    <source>
        <strain evidence="6">DAOM:BR144</strain>
    </source>
</reference>
<evidence type="ECO:0000313" key="5">
    <source>
        <dbReference type="EnsemblProtists" id="PYU1_T008834"/>
    </source>
</evidence>
<feature type="coiled-coil region" evidence="2">
    <location>
        <begin position="65"/>
        <end position="92"/>
    </location>
</feature>
<dbReference type="InterPro" id="IPR051876">
    <property type="entry name" value="ODA-DC/CCD"/>
</dbReference>
<feature type="region of interest" description="Disordered" evidence="3">
    <location>
        <begin position="540"/>
        <end position="564"/>
    </location>
</feature>
<dbReference type="SUPFAM" id="SSF58100">
    <property type="entry name" value="Bacterial hemolysins"/>
    <property type="match status" value="1"/>
</dbReference>